<dbReference type="InterPro" id="IPR018060">
    <property type="entry name" value="HTH_AraC"/>
</dbReference>
<dbReference type="RefSeq" id="WP_065392832.1">
    <property type="nucleotide sequence ID" value="NZ_MAYH01000001.1"/>
</dbReference>
<accession>A0A1B8ZZQ6</accession>
<dbReference type="EMBL" id="MAYH01000001">
    <property type="protein sequence ID" value="OCA77077.1"/>
    <property type="molecule type" value="Genomic_DNA"/>
</dbReference>
<dbReference type="GO" id="GO:0003700">
    <property type="term" value="F:DNA-binding transcription factor activity"/>
    <property type="evidence" value="ECO:0007669"/>
    <property type="project" value="InterPro"/>
</dbReference>
<name>A0A1B8ZZQ6_9FLAO</name>
<evidence type="ECO:0000313" key="2">
    <source>
        <dbReference type="EMBL" id="OCA77077.1"/>
    </source>
</evidence>
<dbReference type="SMART" id="SM00342">
    <property type="entry name" value="HTH_ARAC"/>
    <property type="match status" value="1"/>
</dbReference>
<gene>
    <name evidence="2" type="ORF">BBI01_01020</name>
</gene>
<organism evidence="2 3">
    <name type="scientific">Chryseobacterium artocarpi</name>
    <dbReference type="NCBI Taxonomy" id="1414727"/>
    <lineage>
        <taxon>Bacteria</taxon>
        <taxon>Pseudomonadati</taxon>
        <taxon>Bacteroidota</taxon>
        <taxon>Flavobacteriia</taxon>
        <taxon>Flavobacteriales</taxon>
        <taxon>Weeksellaceae</taxon>
        <taxon>Chryseobacterium group</taxon>
        <taxon>Chryseobacterium</taxon>
    </lineage>
</organism>
<protein>
    <submittedName>
        <fullName evidence="2">DNA-binding protein</fullName>
    </submittedName>
</protein>
<feature type="domain" description="HTH araC/xylS-type" evidence="1">
    <location>
        <begin position="159"/>
        <end position="264"/>
    </location>
</feature>
<dbReference type="AlphaFoldDB" id="A0A1B8ZZQ6"/>
<dbReference type="Gene3D" id="1.10.10.60">
    <property type="entry name" value="Homeodomain-like"/>
    <property type="match status" value="1"/>
</dbReference>
<sequence length="274" mass="32103">MRPDKLTYGNYKIPIPKEFEEVFSHFYFAENNSEIPITKTLLPSFQTIMVFNFGTQAFLISKQKIKIKVDKCIVLGPIKSSFEYCLPPGSSILVVNFKDDAFYRFFGKACLSDHFPVHPDEAMEENCFTHLRLQLNNIAKVEEKVNHILNFCKPYLNQQDTTSSLLANFQSNAINPIKSIAEKVKQSERNIQLIHKKHFGFSAKEINRYHRFLKAIELIQQIDFTEEKINWFDIINHCGYYDQSQLIHDFRHFINLSPKNYIKFQQDICQATSK</sequence>
<evidence type="ECO:0000259" key="1">
    <source>
        <dbReference type="PROSITE" id="PS01124"/>
    </source>
</evidence>
<evidence type="ECO:0000313" key="3">
    <source>
        <dbReference type="Proteomes" id="UP000092651"/>
    </source>
</evidence>
<dbReference type="PROSITE" id="PS01124">
    <property type="entry name" value="HTH_ARAC_FAMILY_2"/>
    <property type="match status" value="1"/>
</dbReference>
<dbReference type="GO" id="GO:0043565">
    <property type="term" value="F:sequence-specific DNA binding"/>
    <property type="evidence" value="ECO:0007669"/>
    <property type="project" value="InterPro"/>
</dbReference>
<dbReference type="OrthoDB" id="635259at2"/>
<keyword evidence="3" id="KW-1185">Reference proteome</keyword>
<proteinExistence type="predicted"/>
<keyword evidence="2" id="KW-0238">DNA-binding</keyword>
<dbReference type="Pfam" id="PF00165">
    <property type="entry name" value="HTH_AraC"/>
    <property type="match status" value="1"/>
</dbReference>
<reference evidence="2 3" key="1">
    <citation type="submission" date="2016-07" db="EMBL/GenBank/DDBJ databases">
        <authorList>
            <person name="Jeong J.-J."/>
            <person name="Kim D.W."/>
            <person name="Sang M.K."/>
            <person name="Choi I.-G."/>
            <person name="Kim K.D."/>
        </authorList>
    </citation>
    <scope>NUCLEOTIDE SEQUENCE [LARGE SCALE GENOMIC DNA]</scope>
    <source>
        <strain evidence="2 3">UTM-3</strain>
    </source>
</reference>
<dbReference type="Proteomes" id="UP000092651">
    <property type="component" value="Unassembled WGS sequence"/>
</dbReference>
<comment type="caution">
    <text evidence="2">The sequence shown here is derived from an EMBL/GenBank/DDBJ whole genome shotgun (WGS) entry which is preliminary data.</text>
</comment>